<keyword evidence="6" id="KW-0998">Cell outer membrane</keyword>
<dbReference type="CDD" id="cd07185">
    <property type="entry name" value="OmpA_C-like"/>
    <property type="match status" value="1"/>
</dbReference>
<dbReference type="InterPro" id="IPR039001">
    <property type="entry name" value="Pal"/>
</dbReference>
<evidence type="ECO:0000256" key="3">
    <source>
        <dbReference type="ARBA" id="ARBA00022729"/>
    </source>
</evidence>
<dbReference type="SUPFAM" id="SSF103088">
    <property type="entry name" value="OmpA-like"/>
    <property type="match status" value="1"/>
</dbReference>
<dbReference type="Gene3D" id="3.30.1330.60">
    <property type="entry name" value="OmpA-like domain"/>
    <property type="match status" value="1"/>
</dbReference>
<dbReference type="GO" id="GO:0051301">
    <property type="term" value="P:cell division"/>
    <property type="evidence" value="ECO:0007669"/>
    <property type="project" value="UniProtKB-KW"/>
</dbReference>
<evidence type="ECO:0000256" key="4">
    <source>
        <dbReference type="ARBA" id="ARBA00023136"/>
    </source>
</evidence>
<dbReference type="NCBIfam" id="TIGR02802">
    <property type="entry name" value="Pal_lipo"/>
    <property type="match status" value="1"/>
</dbReference>
<keyword evidence="7" id="KW-0449">Lipoprotein</keyword>
<dbReference type="GO" id="GO:0009279">
    <property type="term" value="C:cell outer membrane"/>
    <property type="evidence" value="ECO:0007669"/>
    <property type="project" value="UniProtKB-SubCell"/>
</dbReference>
<keyword evidence="3" id="KW-0732">Signal</keyword>
<evidence type="ECO:0000256" key="1">
    <source>
        <dbReference type="ARBA" id="ARBA00004442"/>
    </source>
</evidence>
<dbReference type="InterPro" id="IPR006665">
    <property type="entry name" value="OmpA-like"/>
</dbReference>
<keyword evidence="4 10" id="KW-0472">Membrane</keyword>
<dbReference type="KEGG" id="dmm:dnm_035770"/>
<evidence type="ECO:0000313" key="12">
    <source>
        <dbReference type="EMBL" id="QTA87543.1"/>
    </source>
</evidence>
<evidence type="ECO:0000256" key="6">
    <source>
        <dbReference type="ARBA" id="ARBA00023237"/>
    </source>
</evidence>
<dbReference type="InterPro" id="IPR006664">
    <property type="entry name" value="OMP_bac"/>
</dbReference>
<dbReference type="Proteomes" id="UP000663722">
    <property type="component" value="Chromosome"/>
</dbReference>
<dbReference type="PRINTS" id="PR01021">
    <property type="entry name" value="OMPADOMAIN"/>
</dbReference>
<accession>A0A975BLT7</accession>
<dbReference type="AlphaFoldDB" id="A0A975BLT7"/>
<keyword evidence="8" id="KW-0131">Cell cycle</keyword>
<evidence type="ECO:0000256" key="9">
    <source>
        <dbReference type="HAMAP-Rule" id="MF_02204"/>
    </source>
</evidence>
<evidence type="ECO:0000313" key="13">
    <source>
        <dbReference type="Proteomes" id="UP000663722"/>
    </source>
</evidence>
<dbReference type="InterPro" id="IPR036737">
    <property type="entry name" value="OmpA-like_sf"/>
</dbReference>
<dbReference type="PANTHER" id="PTHR30329:SF21">
    <property type="entry name" value="LIPOPROTEIN YIAD-RELATED"/>
    <property type="match status" value="1"/>
</dbReference>
<dbReference type="PROSITE" id="PS51123">
    <property type="entry name" value="OMPA_2"/>
    <property type="match status" value="1"/>
</dbReference>
<comment type="subcellular location">
    <subcellularLocation>
        <location evidence="1">Cell outer membrane</location>
    </subcellularLocation>
</comment>
<dbReference type="InterPro" id="IPR050330">
    <property type="entry name" value="Bact_OuterMem_StrucFunc"/>
</dbReference>
<proteinExistence type="inferred from homology"/>
<evidence type="ECO:0000256" key="2">
    <source>
        <dbReference type="ARBA" id="ARBA00022618"/>
    </source>
</evidence>
<dbReference type="InterPro" id="IPR014169">
    <property type="entry name" value="Pal_lipo_C"/>
</dbReference>
<feature type="domain" description="OmpA-like" evidence="11">
    <location>
        <begin position="86"/>
        <end position="200"/>
    </location>
</feature>
<reference evidence="12" key="1">
    <citation type="journal article" date="2021" name="Microb. Physiol.">
        <title>Proteogenomic Insights into the Physiology of Marine, Sulfate-Reducing, Filamentous Desulfonema limicola and Desulfonema magnum.</title>
        <authorList>
            <person name="Schnaars V."/>
            <person name="Wohlbrand L."/>
            <person name="Scheve S."/>
            <person name="Hinrichs C."/>
            <person name="Reinhardt R."/>
            <person name="Rabus R."/>
        </authorList>
    </citation>
    <scope>NUCLEOTIDE SEQUENCE</scope>
    <source>
        <strain evidence="12">4be13</strain>
    </source>
</reference>
<keyword evidence="5" id="KW-0564">Palmitate</keyword>
<sequence>MLALVFVVTGLMFTASCAKKKIKAEEALLQDTMMPRQTTPRNSEKDRLARQQAIEQERLRQERLRQERERQLRGGRHQASVAPGTMAERRSVMAEDIRFDYDSAALSSMAQDILRQKAEWLRNHPGVSVVIEGHCDERGTNEYNLALGDRRAESAKSFLTHLGISPSRLTTISYGEERPLDPGSNERAWRKNRRAHFVAE</sequence>
<name>A0A975BLT7_9BACT</name>
<keyword evidence="13" id="KW-1185">Reference proteome</keyword>
<dbReference type="HAMAP" id="MF_02204">
    <property type="entry name" value="Pal"/>
    <property type="match status" value="1"/>
</dbReference>
<gene>
    <name evidence="9" type="primary">pal</name>
    <name evidence="12" type="ORF">dnm_035770</name>
</gene>
<comment type="similarity">
    <text evidence="9">Belongs to the Pal lipoprotein family.</text>
</comment>
<dbReference type="PANTHER" id="PTHR30329">
    <property type="entry name" value="STATOR ELEMENT OF FLAGELLAR MOTOR COMPLEX"/>
    <property type="match status" value="1"/>
</dbReference>
<keyword evidence="2" id="KW-0132">Cell division</keyword>
<dbReference type="Pfam" id="PF00691">
    <property type="entry name" value="OmpA"/>
    <property type="match status" value="1"/>
</dbReference>
<evidence type="ECO:0000256" key="5">
    <source>
        <dbReference type="ARBA" id="ARBA00023139"/>
    </source>
</evidence>
<evidence type="ECO:0000256" key="10">
    <source>
        <dbReference type="PROSITE-ProRule" id="PRU00473"/>
    </source>
</evidence>
<protein>
    <recommendedName>
        <fullName evidence="9">Peptidoglycan-associated protein</fullName>
    </recommendedName>
</protein>
<organism evidence="12 13">
    <name type="scientific">Desulfonema magnum</name>
    <dbReference type="NCBI Taxonomy" id="45655"/>
    <lineage>
        <taxon>Bacteria</taxon>
        <taxon>Pseudomonadati</taxon>
        <taxon>Thermodesulfobacteriota</taxon>
        <taxon>Desulfobacteria</taxon>
        <taxon>Desulfobacterales</taxon>
        <taxon>Desulfococcaceae</taxon>
        <taxon>Desulfonema</taxon>
    </lineage>
</organism>
<evidence type="ECO:0000256" key="7">
    <source>
        <dbReference type="ARBA" id="ARBA00023288"/>
    </source>
</evidence>
<evidence type="ECO:0000256" key="8">
    <source>
        <dbReference type="ARBA" id="ARBA00023306"/>
    </source>
</evidence>
<dbReference type="EMBL" id="CP061800">
    <property type="protein sequence ID" value="QTA87543.1"/>
    <property type="molecule type" value="Genomic_DNA"/>
</dbReference>
<evidence type="ECO:0000259" key="11">
    <source>
        <dbReference type="PROSITE" id="PS51123"/>
    </source>
</evidence>